<sequence length="136" mass="15313">MAIKFNLILGTLLVVVAILLHVSDARRGWKEVSGIQDGWKPITNITQEVMEIGMFAVDEHNKETKTKLKFQEVIKGESKVGKGINYYCLVISAKDGDSPHNYLAKVWFKTEEKSKNLTSFEECKEENGEGANCNFT</sequence>
<evidence type="ECO:0000256" key="2">
    <source>
        <dbReference type="ARBA" id="ARBA00022704"/>
    </source>
</evidence>
<dbReference type="SMART" id="SM00043">
    <property type="entry name" value="CY"/>
    <property type="match status" value="1"/>
</dbReference>
<feature type="domain" description="Cystatin" evidence="4">
    <location>
        <begin position="34"/>
        <end position="123"/>
    </location>
</feature>
<evidence type="ECO:0000256" key="3">
    <source>
        <dbReference type="SAM" id="SignalP"/>
    </source>
</evidence>
<evidence type="ECO:0000313" key="5">
    <source>
        <dbReference type="EMBL" id="PHT93870.1"/>
    </source>
</evidence>
<keyword evidence="1" id="KW-0646">Protease inhibitor</keyword>
<keyword evidence="2" id="KW-0789">Thiol protease inhibitor</keyword>
<dbReference type="Gramene" id="PHT93870">
    <property type="protein sequence ID" value="PHT93870"/>
    <property type="gene ID" value="T459_01752"/>
</dbReference>
<accession>A0A1U8F109</accession>
<reference evidence="5 6" key="1">
    <citation type="journal article" date="2014" name="Nat. Genet.">
        <title>Genome sequence of the hot pepper provides insights into the evolution of pungency in Capsicum species.</title>
        <authorList>
            <person name="Kim S."/>
            <person name="Park M."/>
            <person name="Yeom S.I."/>
            <person name="Kim Y.M."/>
            <person name="Lee J.M."/>
            <person name="Lee H.A."/>
            <person name="Seo E."/>
            <person name="Choi J."/>
            <person name="Cheong K."/>
            <person name="Kim K.T."/>
            <person name="Jung K."/>
            <person name="Lee G.W."/>
            <person name="Oh S.K."/>
            <person name="Bae C."/>
            <person name="Kim S.B."/>
            <person name="Lee H.Y."/>
            <person name="Kim S.Y."/>
            <person name="Kim M.S."/>
            <person name="Kang B.C."/>
            <person name="Jo Y.D."/>
            <person name="Yang H.B."/>
            <person name="Jeong H.J."/>
            <person name="Kang W.H."/>
            <person name="Kwon J.K."/>
            <person name="Shin C."/>
            <person name="Lim J.Y."/>
            <person name="Park J.H."/>
            <person name="Huh J.H."/>
            <person name="Kim J.S."/>
            <person name="Kim B.D."/>
            <person name="Cohen O."/>
            <person name="Paran I."/>
            <person name="Suh M.C."/>
            <person name="Lee S.B."/>
            <person name="Kim Y.K."/>
            <person name="Shin Y."/>
            <person name="Noh S.J."/>
            <person name="Park J."/>
            <person name="Seo Y.S."/>
            <person name="Kwon S.Y."/>
            <person name="Kim H.A."/>
            <person name="Park J.M."/>
            <person name="Kim H.J."/>
            <person name="Choi S.B."/>
            <person name="Bosland P.W."/>
            <person name="Reeves G."/>
            <person name="Jo S.H."/>
            <person name="Lee B.W."/>
            <person name="Cho H.T."/>
            <person name="Choi H.S."/>
            <person name="Lee M.S."/>
            <person name="Yu Y."/>
            <person name="Do Choi Y."/>
            <person name="Park B.S."/>
            <person name="van Deynze A."/>
            <person name="Ashrafi H."/>
            <person name="Hill T."/>
            <person name="Kim W.T."/>
            <person name="Pai H.S."/>
            <person name="Ahn H.K."/>
            <person name="Yeam I."/>
            <person name="Giovannoni J.J."/>
            <person name="Rose J.K."/>
            <person name="Sorensen I."/>
            <person name="Lee S.J."/>
            <person name="Kim R.W."/>
            <person name="Choi I.Y."/>
            <person name="Choi B.S."/>
            <person name="Lim J.S."/>
            <person name="Lee Y.H."/>
            <person name="Choi D."/>
        </authorList>
    </citation>
    <scope>NUCLEOTIDE SEQUENCE [LARGE SCALE GENOMIC DNA]</scope>
    <source>
        <strain evidence="6">cv. CM334</strain>
    </source>
</reference>
<proteinExistence type="predicted"/>
<dbReference type="InterPro" id="IPR000010">
    <property type="entry name" value="Cystatin_dom"/>
</dbReference>
<reference evidence="5 6" key="2">
    <citation type="journal article" date="2017" name="Genome Biol.">
        <title>New reference genome sequences of hot pepper reveal the massive evolution of plant disease-resistance genes by retroduplication.</title>
        <authorList>
            <person name="Kim S."/>
            <person name="Park J."/>
            <person name="Yeom S.I."/>
            <person name="Kim Y.M."/>
            <person name="Seo E."/>
            <person name="Kim K.T."/>
            <person name="Kim M.S."/>
            <person name="Lee J.M."/>
            <person name="Cheong K."/>
            <person name="Shin H.S."/>
            <person name="Kim S.B."/>
            <person name="Han K."/>
            <person name="Lee J."/>
            <person name="Park M."/>
            <person name="Lee H.A."/>
            <person name="Lee H.Y."/>
            <person name="Lee Y."/>
            <person name="Oh S."/>
            <person name="Lee J.H."/>
            <person name="Choi E."/>
            <person name="Choi E."/>
            <person name="Lee S.E."/>
            <person name="Jeon J."/>
            <person name="Kim H."/>
            <person name="Choi G."/>
            <person name="Song H."/>
            <person name="Lee J."/>
            <person name="Lee S.C."/>
            <person name="Kwon J.K."/>
            <person name="Lee H.Y."/>
            <person name="Koo N."/>
            <person name="Hong Y."/>
            <person name="Kim R.W."/>
            <person name="Kang W.H."/>
            <person name="Huh J.H."/>
            <person name="Kang B.C."/>
            <person name="Yang T.J."/>
            <person name="Lee Y.H."/>
            <person name="Bennetzen J.L."/>
            <person name="Choi D."/>
        </authorList>
    </citation>
    <scope>NUCLEOTIDE SEQUENCE [LARGE SCALE GENOMIC DNA]</scope>
    <source>
        <strain evidence="6">cv. CM334</strain>
    </source>
</reference>
<organism evidence="5 6">
    <name type="scientific">Capsicum annuum</name>
    <name type="common">Capsicum pepper</name>
    <dbReference type="NCBI Taxonomy" id="4072"/>
    <lineage>
        <taxon>Eukaryota</taxon>
        <taxon>Viridiplantae</taxon>
        <taxon>Streptophyta</taxon>
        <taxon>Embryophyta</taxon>
        <taxon>Tracheophyta</taxon>
        <taxon>Spermatophyta</taxon>
        <taxon>Magnoliopsida</taxon>
        <taxon>eudicotyledons</taxon>
        <taxon>Gunneridae</taxon>
        <taxon>Pentapetalae</taxon>
        <taxon>asterids</taxon>
        <taxon>lamiids</taxon>
        <taxon>Solanales</taxon>
        <taxon>Solanaceae</taxon>
        <taxon>Solanoideae</taxon>
        <taxon>Capsiceae</taxon>
        <taxon>Capsicum</taxon>
    </lineage>
</organism>
<gene>
    <name evidence="5" type="ORF">T459_01752</name>
</gene>
<dbReference type="Gene3D" id="3.10.450.10">
    <property type="match status" value="1"/>
</dbReference>
<comment type="caution">
    <text evidence="5">The sequence shown here is derived from an EMBL/GenBank/DDBJ whole genome shotgun (WGS) entry which is preliminary data.</text>
</comment>
<evidence type="ECO:0000313" key="6">
    <source>
        <dbReference type="Proteomes" id="UP000222542"/>
    </source>
</evidence>
<feature type="signal peptide" evidence="3">
    <location>
        <begin position="1"/>
        <end position="25"/>
    </location>
</feature>
<feature type="chain" id="PRO_5018617928" evidence="3">
    <location>
        <begin position="26"/>
        <end position="136"/>
    </location>
</feature>
<dbReference type="PANTHER" id="PTHR47364">
    <property type="entry name" value="CYSTEINE PROTEINASE INHIBITOR 5"/>
    <property type="match status" value="1"/>
</dbReference>
<keyword evidence="3" id="KW-0732">Signal</keyword>
<dbReference type="SUPFAM" id="SSF54403">
    <property type="entry name" value="Cystatin/monellin"/>
    <property type="match status" value="1"/>
</dbReference>
<dbReference type="PANTHER" id="PTHR47364:SF19">
    <property type="entry name" value="CYSTEINE PROTEINASE INHIBITOR 1-LIKE"/>
    <property type="match status" value="1"/>
</dbReference>
<dbReference type="STRING" id="4072.A0A1U8F109"/>
<dbReference type="OMA" id="EIGMFAV"/>
<keyword evidence="6" id="KW-1185">Reference proteome</keyword>
<dbReference type="InterPro" id="IPR046350">
    <property type="entry name" value="Cystatin_sf"/>
</dbReference>
<name>A0A1U8F109_CAPAN</name>
<evidence type="ECO:0000256" key="1">
    <source>
        <dbReference type="ARBA" id="ARBA00022690"/>
    </source>
</evidence>
<dbReference type="SMR" id="A0A1U8F109"/>
<protein>
    <submittedName>
        <fullName evidence="5">Cysteine proteinase inhibitor 5</fullName>
    </submittedName>
</protein>
<dbReference type="GO" id="GO:0004869">
    <property type="term" value="F:cysteine-type endopeptidase inhibitor activity"/>
    <property type="evidence" value="ECO:0007669"/>
    <property type="project" value="UniProtKB-KW"/>
</dbReference>
<dbReference type="Pfam" id="PF16845">
    <property type="entry name" value="SQAPI"/>
    <property type="match status" value="1"/>
</dbReference>
<dbReference type="EMBL" id="AYRZ02000001">
    <property type="protein sequence ID" value="PHT93870.1"/>
    <property type="molecule type" value="Genomic_DNA"/>
</dbReference>
<dbReference type="AlphaFoldDB" id="A0A1U8F109"/>
<dbReference type="Proteomes" id="UP000222542">
    <property type="component" value="Unassembled WGS sequence"/>
</dbReference>
<evidence type="ECO:0000259" key="4">
    <source>
        <dbReference type="SMART" id="SM00043"/>
    </source>
</evidence>
<dbReference type="CDD" id="cd00042">
    <property type="entry name" value="CY"/>
    <property type="match status" value="1"/>
</dbReference>